<keyword evidence="2" id="KW-0413">Isomerase</keyword>
<dbReference type="InterPro" id="IPR050312">
    <property type="entry name" value="IolE/XylAMocC-like"/>
</dbReference>
<protein>
    <submittedName>
        <fullName evidence="2">Sugar phosphate isomerase/epimerase</fullName>
    </submittedName>
</protein>
<reference evidence="2 3" key="1">
    <citation type="journal article" date="2018" name="Int. J. Syst. Evol. Microbiol.">
        <title>Glycomyces paridis sp. nov., isolated from the medicinal plant Paris polyphylla.</title>
        <authorList>
            <person name="Fang X.M."/>
            <person name="Bai J.L."/>
            <person name="Su J."/>
            <person name="Zhao L.L."/>
            <person name="Liu H.Y."/>
            <person name="Ma B.P."/>
            <person name="Zhang Y.Q."/>
            <person name="Yu L.Y."/>
        </authorList>
    </citation>
    <scope>NUCLEOTIDE SEQUENCE [LARGE SCALE GENOMIC DNA]</scope>
    <source>
        <strain evidence="2 3">CPCC 204357</strain>
    </source>
</reference>
<dbReference type="GO" id="GO:0016853">
    <property type="term" value="F:isomerase activity"/>
    <property type="evidence" value="ECO:0007669"/>
    <property type="project" value="UniProtKB-KW"/>
</dbReference>
<dbReference type="Proteomes" id="UP000305792">
    <property type="component" value="Unassembled WGS sequence"/>
</dbReference>
<proteinExistence type="predicted"/>
<dbReference type="InterPro" id="IPR013022">
    <property type="entry name" value="Xyl_isomerase-like_TIM-brl"/>
</dbReference>
<evidence type="ECO:0000259" key="1">
    <source>
        <dbReference type="Pfam" id="PF01261"/>
    </source>
</evidence>
<evidence type="ECO:0000313" key="2">
    <source>
        <dbReference type="EMBL" id="THV29486.1"/>
    </source>
</evidence>
<dbReference type="InterPro" id="IPR036237">
    <property type="entry name" value="Xyl_isomerase-like_sf"/>
</dbReference>
<gene>
    <name evidence="2" type="ORF">E9998_08205</name>
</gene>
<dbReference type="Pfam" id="PF01261">
    <property type="entry name" value="AP_endonuc_2"/>
    <property type="match status" value="1"/>
</dbReference>
<dbReference type="RefSeq" id="WP_136529229.1">
    <property type="nucleotide sequence ID" value="NZ_STGX01000005.1"/>
</dbReference>
<evidence type="ECO:0000313" key="3">
    <source>
        <dbReference type="Proteomes" id="UP000305792"/>
    </source>
</evidence>
<feature type="domain" description="Xylose isomerase-like TIM barrel" evidence="1">
    <location>
        <begin position="24"/>
        <end position="263"/>
    </location>
</feature>
<dbReference type="PANTHER" id="PTHR12110:SF41">
    <property type="entry name" value="INOSOSE DEHYDRATASE"/>
    <property type="match status" value="1"/>
</dbReference>
<accession>A0A4V4HPD3</accession>
<sequence length="281" mass="30657">MTRIGVQCFTLREEFAAHGVHETFRKVHDIGYRTAELSALPLTPEHLAELQGVREDFGIEFVSISGGLTGEVSLTNALDTFIADANALGASMIRVGMLPPEAMADLASVAAFADDCEAVAARLADAGLSLHYHNHHIDFARYDGRHLLDVLAERAPSVGLEIDAHWVQRAGLDPVRTLRKYADRVDMVHLKDYRIARIDPAAYEALATGIAGPWQEGMKHVVQFAEVGEGNLDFPAIIDTAVDIGAAHLLVEQDECYGRTAIECLKTSHDNLTAMGYAHLF</sequence>
<dbReference type="AlphaFoldDB" id="A0A4V4HPD3"/>
<dbReference type="OrthoDB" id="9798407at2"/>
<keyword evidence="3" id="KW-1185">Reference proteome</keyword>
<name>A0A4V4HPD3_9ACTN</name>
<organism evidence="2 3">
    <name type="scientific">Glycomyces paridis</name>
    <dbReference type="NCBI Taxonomy" id="2126555"/>
    <lineage>
        <taxon>Bacteria</taxon>
        <taxon>Bacillati</taxon>
        <taxon>Actinomycetota</taxon>
        <taxon>Actinomycetes</taxon>
        <taxon>Glycomycetales</taxon>
        <taxon>Glycomycetaceae</taxon>
        <taxon>Glycomyces</taxon>
    </lineage>
</organism>
<dbReference type="EMBL" id="STGX01000005">
    <property type="protein sequence ID" value="THV29486.1"/>
    <property type="molecule type" value="Genomic_DNA"/>
</dbReference>
<dbReference type="Gene3D" id="3.20.20.150">
    <property type="entry name" value="Divalent-metal-dependent TIM barrel enzymes"/>
    <property type="match status" value="1"/>
</dbReference>
<comment type="caution">
    <text evidence="2">The sequence shown here is derived from an EMBL/GenBank/DDBJ whole genome shotgun (WGS) entry which is preliminary data.</text>
</comment>
<dbReference type="SUPFAM" id="SSF51658">
    <property type="entry name" value="Xylose isomerase-like"/>
    <property type="match status" value="1"/>
</dbReference>
<dbReference type="PANTHER" id="PTHR12110">
    <property type="entry name" value="HYDROXYPYRUVATE ISOMERASE"/>
    <property type="match status" value="1"/>
</dbReference>